<dbReference type="EMBL" id="WSRR01000006">
    <property type="protein sequence ID" value="MVX60628.1"/>
    <property type="molecule type" value="Genomic_DNA"/>
</dbReference>
<evidence type="ECO:0000313" key="1">
    <source>
        <dbReference type="EMBL" id="MVX60628.1"/>
    </source>
</evidence>
<dbReference type="Proteomes" id="UP000463388">
    <property type="component" value="Unassembled WGS sequence"/>
</dbReference>
<name>A0A6N8JL99_9ACTN</name>
<evidence type="ECO:0000313" key="2">
    <source>
        <dbReference type="Proteomes" id="UP000463388"/>
    </source>
</evidence>
<dbReference type="OrthoDB" id="3186385at2"/>
<proteinExistence type="predicted"/>
<reference evidence="1 2" key="1">
    <citation type="submission" date="2019-12" db="EMBL/GenBank/DDBJ databases">
        <title>Microbes associate with the intestines of laboratory mice.</title>
        <authorList>
            <person name="Navarre W."/>
            <person name="Wong E."/>
        </authorList>
    </citation>
    <scope>NUCLEOTIDE SEQUENCE [LARGE SCALE GENOMIC DNA]</scope>
    <source>
        <strain evidence="1 2">NM66_B29</strain>
    </source>
</reference>
<evidence type="ECO:0008006" key="3">
    <source>
        <dbReference type="Google" id="ProtNLM"/>
    </source>
</evidence>
<accession>A0A6N8JL99</accession>
<gene>
    <name evidence="1" type="ORF">GKZ27_04020</name>
</gene>
<keyword evidence="2" id="KW-1185">Reference proteome</keyword>
<organism evidence="1 2">
    <name type="scientific">Adlercreutzia mucosicola</name>
    <dbReference type="NCBI Taxonomy" id="580026"/>
    <lineage>
        <taxon>Bacteria</taxon>
        <taxon>Bacillati</taxon>
        <taxon>Actinomycetota</taxon>
        <taxon>Coriobacteriia</taxon>
        <taxon>Eggerthellales</taxon>
        <taxon>Eggerthellaceae</taxon>
        <taxon>Adlercreutzia</taxon>
    </lineage>
</organism>
<dbReference type="AlphaFoldDB" id="A0A6N8JL99"/>
<comment type="caution">
    <text evidence="1">The sequence shown here is derived from an EMBL/GenBank/DDBJ whole genome shotgun (WGS) entry which is preliminary data.</text>
</comment>
<sequence length="136" mass="14079">MVLLVRVAGGPAACLGPAAAARLSAARPFLTRHACLNAEGASFGAILDRTSLPHVLEHLVIDFQAEAQAQAAARGAHRPAATFSTARNRSAATFVGTTEWLDERAGLARVAVNFTDDLIALAALKAACALMEGMVD</sequence>
<protein>
    <recommendedName>
        <fullName evidence="3">Cyanophycin synthase-like N-terminal domain-containing protein</fullName>
    </recommendedName>
</protein>